<dbReference type="Pfam" id="PF04982">
    <property type="entry name" value="TM_HPP"/>
    <property type="match status" value="1"/>
</dbReference>
<proteinExistence type="predicted"/>
<keyword evidence="1" id="KW-0472">Membrane</keyword>
<feature type="transmembrane region" description="Helical" evidence="1">
    <location>
        <begin position="123"/>
        <end position="149"/>
    </location>
</feature>
<evidence type="ECO:0000256" key="1">
    <source>
        <dbReference type="SAM" id="Phobius"/>
    </source>
</evidence>
<evidence type="ECO:0000259" key="2">
    <source>
        <dbReference type="Pfam" id="PF04982"/>
    </source>
</evidence>
<keyword evidence="4" id="KW-1185">Reference proteome</keyword>
<dbReference type="InterPro" id="IPR058581">
    <property type="entry name" value="TM_HPP"/>
</dbReference>
<protein>
    <submittedName>
        <fullName evidence="3">HPP family protein</fullName>
    </submittedName>
</protein>
<dbReference type="RefSeq" id="WP_089693301.1">
    <property type="nucleotide sequence ID" value="NZ_FNHL01000001.1"/>
</dbReference>
<dbReference type="Proteomes" id="UP000199451">
    <property type="component" value="Unassembled WGS sequence"/>
</dbReference>
<feature type="transmembrane region" description="Helical" evidence="1">
    <location>
        <begin position="90"/>
        <end position="111"/>
    </location>
</feature>
<dbReference type="EMBL" id="FNHL01000001">
    <property type="protein sequence ID" value="SDL94396.1"/>
    <property type="molecule type" value="Genomic_DNA"/>
</dbReference>
<dbReference type="STRING" id="660521.SAMN04487949_0260"/>
<sequence length="154" mass="15257">MRETAVAGARTAVLVAVAGTVAAVTGSPFLFPSLGPSAYALVTTPNSPTTDPRRVVGSHAIGVAAGWLSYHLLATGIVVTDLPPAGSADLTLLMASGVLAVGLTTAGMVATDLRHAPACATTLIVGLGLLPTLREGAIVVVAVSLLVAVDQLLP</sequence>
<feature type="domain" description="HPP transmembrane region" evidence="2">
    <location>
        <begin position="3"/>
        <end position="130"/>
    </location>
</feature>
<accession>A0A1G9P6H5</accession>
<name>A0A1G9P6H5_9EURY</name>
<dbReference type="AlphaFoldDB" id="A0A1G9P6H5"/>
<feature type="transmembrane region" description="Helical" evidence="1">
    <location>
        <begin position="56"/>
        <end position="78"/>
    </location>
</feature>
<organism evidence="3 4">
    <name type="scientific">Halogranum gelatinilyticum</name>
    <dbReference type="NCBI Taxonomy" id="660521"/>
    <lineage>
        <taxon>Archaea</taxon>
        <taxon>Methanobacteriati</taxon>
        <taxon>Methanobacteriota</taxon>
        <taxon>Stenosarchaea group</taxon>
        <taxon>Halobacteria</taxon>
        <taxon>Halobacteriales</taxon>
        <taxon>Haloferacaceae</taxon>
    </lineage>
</organism>
<dbReference type="OrthoDB" id="167785at2157"/>
<gene>
    <name evidence="3" type="ORF">SAMN04487949_0260</name>
</gene>
<evidence type="ECO:0000313" key="3">
    <source>
        <dbReference type="EMBL" id="SDL94396.1"/>
    </source>
</evidence>
<evidence type="ECO:0000313" key="4">
    <source>
        <dbReference type="Proteomes" id="UP000199451"/>
    </source>
</evidence>
<reference evidence="4" key="1">
    <citation type="submission" date="2016-10" db="EMBL/GenBank/DDBJ databases">
        <authorList>
            <person name="Varghese N."/>
            <person name="Submissions S."/>
        </authorList>
    </citation>
    <scope>NUCLEOTIDE SEQUENCE [LARGE SCALE GENOMIC DNA]</scope>
    <source>
        <strain evidence="4">CGMCC 1.10119</strain>
    </source>
</reference>
<keyword evidence="1" id="KW-1133">Transmembrane helix</keyword>
<keyword evidence="1" id="KW-0812">Transmembrane</keyword>